<proteinExistence type="inferred from homology"/>
<feature type="transmembrane region" description="Helical" evidence="9">
    <location>
        <begin position="85"/>
        <end position="104"/>
    </location>
</feature>
<evidence type="ECO:0000256" key="5">
    <source>
        <dbReference type="ARBA" id="ARBA00022989"/>
    </source>
</evidence>
<dbReference type="InterPro" id="IPR000390">
    <property type="entry name" value="Small_drug/metabolite_transptr"/>
</dbReference>
<keyword evidence="11" id="KW-1185">Reference proteome</keyword>
<evidence type="ECO:0000313" key="10">
    <source>
        <dbReference type="EMBL" id="MCS3903783.1"/>
    </source>
</evidence>
<evidence type="ECO:0000256" key="4">
    <source>
        <dbReference type="ARBA" id="ARBA00022692"/>
    </source>
</evidence>
<dbReference type="PANTHER" id="PTHR30561:SF1">
    <property type="entry name" value="MULTIDRUG TRANSPORTER EMRE"/>
    <property type="match status" value="1"/>
</dbReference>
<keyword evidence="5 9" id="KW-1133">Transmembrane helix</keyword>
<keyword evidence="3" id="KW-1003">Cell membrane</keyword>
<evidence type="ECO:0000256" key="8">
    <source>
        <dbReference type="RuleBase" id="RU003942"/>
    </source>
</evidence>
<comment type="similarity">
    <text evidence="7 8">Belongs to the drug/metabolite transporter (DMT) superfamily. Small multidrug resistance (SMR) (TC 2.A.7.1) family.</text>
</comment>
<evidence type="ECO:0000256" key="6">
    <source>
        <dbReference type="ARBA" id="ARBA00023136"/>
    </source>
</evidence>
<dbReference type="Pfam" id="PF00893">
    <property type="entry name" value="Multi_Drug_Res"/>
    <property type="match status" value="1"/>
</dbReference>
<dbReference type="SUPFAM" id="SSF103481">
    <property type="entry name" value="Multidrug resistance efflux transporter EmrE"/>
    <property type="match status" value="1"/>
</dbReference>
<dbReference type="GO" id="GO:0015199">
    <property type="term" value="F:amino-acid betaine transmembrane transporter activity"/>
    <property type="evidence" value="ECO:0007669"/>
    <property type="project" value="TreeGrafter"/>
</dbReference>
<evidence type="ECO:0000256" key="9">
    <source>
        <dbReference type="SAM" id="Phobius"/>
    </source>
</evidence>
<evidence type="ECO:0000313" key="11">
    <source>
        <dbReference type="Proteomes" id="UP001204445"/>
    </source>
</evidence>
<dbReference type="EMBL" id="JANUCT010000012">
    <property type="protein sequence ID" value="MCS3903783.1"/>
    <property type="molecule type" value="Genomic_DNA"/>
</dbReference>
<evidence type="ECO:0000256" key="3">
    <source>
        <dbReference type="ARBA" id="ARBA00022475"/>
    </source>
</evidence>
<dbReference type="GO" id="GO:0031460">
    <property type="term" value="P:glycine betaine transport"/>
    <property type="evidence" value="ECO:0007669"/>
    <property type="project" value="TreeGrafter"/>
</dbReference>
<keyword evidence="4 8" id="KW-0812">Transmembrane</keyword>
<accession>A0AAE3HM31</accession>
<sequence length="111" mass="11818">MPHYIYLAIAIVAEVSGTLALRASESFTRLGPSLIVVIGYALAFYFLSLTLKHIPVGIAYAIWSGAGIVLIAAFGYVVFSERLDWPALLGMLFIVAGIVMLTAVSKSIPSA</sequence>
<comment type="subcellular location">
    <subcellularLocation>
        <location evidence="1 8">Cell membrane</location>
        <topology evidence="1 8">Multi-pass membrane protein</topology>
    </subcellularLocation>
</comment>
<dbReference type="Proteomes" id="UP001204445">
    <property type="component" value="Unassembled WGS sequence"/>
</dbReference>
<feature type="transmembrane region" description="Helical" evidence="9">
    <location>
        <begin position="58"/>
        <end position="79"/>
    </location>
</feature>
<dbReference type="InterPro" id="IPR045324">
    <property type="entry name" value="Small_multidrug_res"/>
</dbReference>
<evidence type="ECO:0000256" key="1">
    <source>
        <dbReference type="ARBA" id="ARBA00004651"/>
    </source>
</evidence>
<comment type="caution">
    <text evidence="10">The sequence shown here is derived from an EMBL/GenBank/DDBJ whole genome shotgun (WGS) entry which is preliminary data.</text>
</comment>
<dbReference type="GO" id="GO:0015220">
    <property type="term" value="F:choline transmembrane transporter activity"/>
    <property type="evidence" value="ECO:0007669"/>
    <property type="project" value="TreeGrafter"/>
</dbReference>
<dbReference type="GO" id="GO:0015297">
    <property type="term" value="F:antiporter activity"/>
    <property type="evidence" value="ECO:0007669"/>
    <property type="project" value="TreeGrafter"/>
</dbReference>
<dbReference type="PANTHER" id="PTHR30561">
    <property type="entry name" value="SMR FAMILY PROTON-DEPENDENT DRUG EFFLUX TRANSPORTER SUGE"/>
    <property type="match status" value="1"/>
</dbReference>
<dbReference type="AlphaFoldDB" id="A0AAE3HM31"/>
<dbReference type="RefSeq" id="WP_259055758.1">
    <property type="nucleotide sequence ID" value="NZ_JANUCT010000012.1"/>
</dbReference>
<keyword evidence="6 9" id="KW-0472">Membrane</keyword>
<gene>
    <name evidence="10" type="ORF">J2T55_001815</name>
</gene>
<dbReference type="GO" id="GO:1990961">
    <property type="term" value="P:xenobiotic detoxification by transmembrane export across the plasma membrane"/>
    <property type="evidence" value="ECO:0007669"/>
    <property type="project" value="UniProtKB-ARBA"/>
</dbReference>
<name>A0AAE3HM31_9GAMM</name>
<dbReference type="InterPro" id="IPR037185">
    <property type="entry name" value="EmrE-like"/>
</dbReference>
<dbReference type="Gene3D" id="1.10.3730.20">
    <property type="match status" value="1"/>
</dbReference>
<keyword evidence="2" id="KW-0813">Transport</keyword>
<evidence type="ECO:0000256" key="2">
    <source>
        <dbReference type="ARBA" id="ARBA00022448"/>
    </source>
</evidence>
<protein>
    <submittedName>
        <fullName evidence="10">Small multidrug resistance pump</fullName>
    </submittedName>
</protein>
<dbReference type="FunFam" id="1.10.3730.20:FF:000001">
    <property type="entry name" value="Quaternary ammonium compound resistance transporter SugE"/>
    <property type="match status" value="1"/>
</dbReference>
<organism evidence="10 11">
    <name type="scientific">Methylohalomonas lacus</name>
    <dbReference type="NCBI Taxonomy" id="398773"/>
    <lineage>
        <taxon>Bacteria</taxon>
        <taxon>Pseudomonadati</taxon>
        <taxon>Pseudomonadota</taxon>
        <taxon>Gammaproteobacteria</taxon>
        <taxon>Methylohalomonadales</taxon>
        <taxon>Methylohalomonadaceae</taxon>
        <taxon>Methylohalomonas</taxon>
    </lineage>
</organism>
<feature type="transmembrane region" description="Helical" evidence="9">
    <location>
        <begin position="30"/>
        <end position="51"/>
    </location>
</feature>
<dbReference type="GO" id="GO:0005886">
    <property type="term" value="C:plasma membrane"/>
    <property type="evidence" value="ECO:0007669"/>
    <property type="project" value="UniProtKB-SubCell"/>
</dbReference>
<evidence type="ECO:0000256" key="7">
    <source>
        <dbReference type="ARBA" id="ARBA00038032"/>
    </source>
</evidence>
<reference evidence="10" key="1">
    <citation type="submission" date="2022-08" db="EMBL/GenBank/DDBJ databases">
        <title>Genomic Encyclopedia of Type Strains, Phase III (KMG-III): the genomes of soil and plant-associated and newly described type strains.</title>
        <authorList>
            <person name="Whitman W."/>
        </authorList>
    </citation>
    <scope>NUCLEOTIDE SEQUENCE</scope>
    <source>
        <strain evidence="10">HMT 1</strain>
    </source>
</reference>